<proteinExistence type="predicted"/>
<accession>A0AAD5QVS8</accession>
<dbReference type="Proteomes" id="UP001196413">
    <property type="component" value="Unassembled WGS sequence"/>
</dbReference>
<name>A0AAD5QVS8_PARTN</name>
<comment type="caution">
    <text evidence="1">The sequence shown here is derived from an EMBL/GenBank/DDBJ whole genome shotgun (WGS) entry which is preliminary data.</text>
</comment>
<dbReference type="AlphaFoldDB" id="A0AAD5QVS8"/>
<gene>
    <name evidence="1" type="ORF">KIN20_024171</name>
</gene>
<dbReference type="EMBL" id="JAHQIW010004880">
    <property type="protein sequence ID" value="KAJ1364150.1"/>
    <property type="molecule type" value="Genomic_DNA"/>
</dbReference>
<protein>
    <submittedName>
        <fullName evidence="1">Uncharacterized protein</fullName>
    </submittedName>
</protein>
<reference evidence="1" key="1">
    <citation type="submission" date="2021-06" db="EMBL/GenBank/DDBJ databases">
        <title>Parelaphostrongylus tenuis whole genome reference sequence.</title>
        <authorList>
            <person name="Garwood T.J."/>
            <person name="Larsen P.A."/>
            <person name="Fountain-Jones N.M."/>
            <person name="Garbe J.R."/>
            <person name="Macchietto M.G."/>
            <person name="Kania S.A."/>
            <person name="Gerhold R.W."/>
            <person name="Richards J.E."/>
            <person name="Wolf T.M."/>
        </authorList>
    </citation>
    <scope>NUCLEOTIDE SEQUENCE</scope>
    <source>
        <strain evidence="1">MNPRO001-30</strain>
        <tissue evidence="1">Meninges</tissue>
    </source>
</reference>
<keyword evidence="2" id="KW-1185">Reference proteome</keyword>
<evidence type="ECO:0000313" key="2">
    <source>
        <dbReference type="Proteomes" id="UP001196413"/>
    </source>
</evidence>
<sequence>MYWTPSKKYGRFFVDILLTKTWERLTNALTKTMTPSSASGEVTAAPVRHRETVFEIWTIE</sequence>
<evidence type="ECO:0000313" key="1">
    <source>
        <dbReference type="EMBL" id="KAJ1364150.1"/>
    </source>
</evidence>
<organism evidence="1 2">
    <name type="scientific">Parelaphostrongylus tenuis</name>
    <name type="common">Meningeal worm</name>
    <dbReference type="NCBI Taxonomy" id="148309"/>
    <lineage>
        <taxon>Eukaryota</taxon>
        <taxon>Metazoa</taxon>
        <taxon>Ecdysozoa</taxon>
        <taxon>Nematoda</taxon>
        <taxon>Chromadorea</taxon>
        <taxon>Rhabditida</taxon>
        <taxon>Rhabditina</taxon>
        <taxon>Rhabditomorpha</taxon>
        <taxon>Strongyloidea</taxon>
        <taxon>Metastrongylidae</taxon>
        <taxon>Parelaphostrongylus</taxon>
    </lineage>
</organism>